<dbReference type="CDD" id="cd07381">
    <property type="entry name" value="MPP_CapA"/>
    <property type="match status" value="1"/>
</dbReference>
<dbReference type="SUPFAM" id="SSF56300">
    <property type="entry name" value="Metallo-dependent phosphatases"/>
    <property type="match status" value="1"/>
</dbReference>
<name>A0A1T4XMU2_9CLOT</name>
<evidence type="ECO:0000313" key="4">
    <source>
        <dbReference type="EMBL" id="SKA90842.1"/>
    </source>
</evidence>
<dbReference type="Gene3D" id="3.60.21.10">
    <property type="match status" value="1"/>
</dbReference>
<evidence type="ECO:0000259" key="3">
    <source>
        <dbReference type="SMART" id="SM00854"/>
    </source>
</evidence>
<dbReference type="InterPro" id="IPR029052">
    <property type="entry name" value="Metallo-depent_PP-like"/>
</dbReference>
<dbReference type="RefSeq" id="WP_078696644.1">
    <property type="nucleotide sequence ID" value="NZ_FUYH01000010.1"/>
</dbReference>
<proteinExistence type="inferred from homology"/>
<gene>
    <name evidence="4" type="ORF">SAMN05443428_110120</name>
</gene>
<dbReference type="OrthoDB" id="9810906at2"/>
<dbReference type="PANTHER" id="PTHR33393">
    <property type="entry name" value="POLYGLUTAMINE SYNTHESIS ACCESSORY PROTEIN RV0574C-RELATED"/>
    <property type="match status" value="1"/>
</dbReference>
<organism evidence="4 5">
    <name type="scientific">Caloramator quimbayensis</name>
    <dbReference type="NCBI Taxonomy" id="1147123"/>
    <lineage>
        <taxon>Bacteria</taxon>
        <taxon>Bacillati</taxon>
        <taxon>Bacillota</taxon>
        <taxon>Clostridia</taxon>
        <taxon>Eubacteriales</taxon>
        <taxon>Clostridiaceae</taxon>
        <taxon>Caloramator</taxon>
    </lineage>
</organism>
<dbReference type="InterPro" id="IPR019079">
    <property type="entry name" value="Capsule_synth_CapA"/>
</dbReference>
<sequence>MKKRFNFILFLLAFIIFCSCSLKTEGIDQRIEEECISTFESDSIKEQKIVLQGEEETAALKKDLKEDKISIAATGDIMFHMPIVNSAYNGKKYDFKYIFEDIKPLIESSDIAIGNLETTIYPKRKLSGYPRFNSPIEILEGIKYAGFDVLTTANNHCADSGREGILSTVNNIKKSGMIPVGTGNTKELKYAVVERNGIKIGILSYTFSTNGIKVPKGMVNLIDKNVIKKDIDILKKKSDYIIVCIHIGTEYVMDAEPNVKKLFKEIAFMGADCIIGNHPHVPRTVEIIEINGKKVFIAYSLGNLLSSQNKPYTDIGLICKLDIKKDDKGIVSLISSDVIPVYRKNYIEKGKNLYKIINYSSTEKIDYLLEEEKEYIKNTYYDIINKSSFEVFNLNRRE</sequence>
<comment type="similarity">
    <text evidence="1">Belongs to the CapA family.</text>
</comment>
<dbReference type="PANTHER" id="PTHR33393:SF12">
    <property type="entry name" value="CAPSULE BIOSYNTHESIS PROTEIN CAPA"/>
    <property type="match status" value="1"/>
</dbReference>
<dbReference type="Pfam" id="PF09587">
    <property type="entry name" value="PGA_cap"/>
    <property type="match status" value="1"/>
</dbReference>
<evidence type="ECO:0000256" key="2">
    <source>
        <dbReference type="SAM" id="SignalP"/>
    </source>
</evidence>
<dbReference type="SMART" id="SM00854">
    <property type="entry name" value="PGA_cap"/>
    <property type="match status" value="1"/>
</dbReference>
<dbReference type="AlphaFoldDB" id="A0A1T4XMU2"/>
<protein>
    <submittedName>
        <fullName evidence="4">Poly-gamma-glutamate synthesis protein (Capsule biosynthesis protein)</fullName>
    </submittedName>
</protein>
<feature type="signal peptide" evidence="2">
    <location>
        <begin position="1"/>
        <end position="24"/>
    </location>
</feature>
<keyword evidence="5" id="KW-1185">Reference proteome</keyword>
<evidence type="ECO:0000256" key="1">
    <source>
        <dbReference type="ARBA" id="ARBA00005662"/>
    </source>
</evidence>
<dbReference type="InterPro" id="IPR052169">
    <property type="entry name" value="CW_Biosynth-Accessory"/>
</dbReference>
<dbReference type="STRING" id="1147123.SAMN05443428_110120"/>
<evidence type="ECO:0000313" key="5">
    <source>
        <dbReference type="Proteomes" id="UP000190105"/>
    </source>
</evidence>
<feature type="domain" description="Capsule synthesis protein CapA" evidence="3">
    <location>
        <begin position="70"/>
        <end position="308"/>
    </location>
</feature>
<dbReference type="Proteomes" id="UP000190105">
    <property type="component" value="Unassembled WGS sequence"/>
</dbReference>
<feature type="chain" id="PRO_5039472571" evidence="2">
    <location>
        <begin position="25"/>
        <end position="398"/>
    </location>
</feature>
<dbReference type="PROSITE" id="PS51257">
    <property type="entry name" value="PROKAR_LIPOPROTEIN"/>
    <property type="match status" value="1"/>
</dbReference>
<keyword evidence="2" id="KW-0732">Signal</keyword>
<reference evidence="5" key="1">
    <citation type="submission" date="2017-02" db="EMBL/GenBank/DDBJ databases">
        <authorList>
            <person name="Varghese N."/>
            <person name="Submissions S."/>
        </authorList>
    </citation>
    <scope>NUCLEOTIDE SEQUENCE [LARGE SCALE GENOMIC DNA]</scope>
    <source>
        <strain evidence="5">USBA 833</strain>
    </source>
</reference>
<accession>A0A1T4XMU2</accession>
<dbReference type="EMBL" id="FUYH01000010">
    <property type="protein sequence ID" value="SKA90842.1"/>
    <property type="molecule type" value="Genomic_DNA"/>
</dbReference>